<evidence type="ECO:0000256" key="1">
    <source>
        <dbReference type="ARBA" id="ARBA00004236"/>
    </source>
</evidence>
<accession>A0A834VDF3</accession>
<feature type="region of interest" description="Disordered" evidence="10">
    <location>
        <begin position="675"/>
        <end position="740"/>
    </location>
</feature>
<feature type="region of interest" description="Disordered" evidence="10">
    <location>
        <begin position="1129"/>
        <end position="1156"/>
    </location>
</feature>
<name>A0A834VDF3_SARSC</name>
<evidence type="ECO:0000313" key="14">
    <source>
        <dbReference type="Proteomes" id="UP000070412"/>
    </source>
</evidence>
<feature type="compositionally biased region" description="Acidic residues" evidence="10">
    <location>
        <begin position="594"/>
        <end position="620"/>
    </location>
</feature>
<evidence type="ECO:0000256" key="5">
    <source>
        <dbReference type="ARBA" id="ARBA00022475"/>
    </source>
</evidence>
<feature type="region of interest" description="Disordered" evidence="10">
    <location>
        <begin position="775"/>
        <end position="799"/>
    </location>
</feature>
<evidence type="ECO:0000256" key="9">
    <source>
        <dbReference type="ARBA" id="ARBA00023136"/>
    </source>
</evidence>
<dbReference type="EnsemblMetazoa" id="SSS_2891s_mrna">
    <property type="protein sequence ID" value="KAF7493407.1"/>
    <property type="gene ID" value="SSS_2891"/>
</dbReference>
<dbReference type="Proteomes" id="UP000070412">
    <property type="component" value="Unassembled WGS sequence"/>
</dbReference>
<protein>
    <recommendedName>
        <fullName evidence="4">MAP kinase-activating death domain protein</fullName>
    </recommendedName>
</protein>
<evidence type="ECO:0000256" key="8">
    <source>
        <dbReference type="ARBA" id="ARBA00022703"/>
    </source>
</evidence>
<dbReference type="Pfam" id="PF23629">
    <property type="entry name" value="Death_MADD"/>
    <property type="match status" value="1"/>
</dbReference>
<reference evidence="14" key="1">
    <citation type="journal article" date="2020" name="PLoS Negl. Trop. Dis.">
        <title>High-quality nuclear genome for Sarcoptes scabiei-A critical resource for a neglected parasite.</title>
        <authorList>
            <person name="Korhonen P.K."/>
            <person name="Gasser R.B."/>
            <person name="Ma G."/>
            <person name="Wang T."/>
            <person name="Stroehlein A.J."/>
            <person name="Young N.D."/>
            <person name="Ang C.S."/>
            <person name="Fernando D.D."/>
            <person name="Lu H.C."/>
            <person name="Taylor S."/>
            <person name="Reynolds S.L."/>
            <person name="Mofiz E."/>
            <person name="Najaraj S.H."/>
            <person name="Gowda H."/>
            <person name="Madugundu A."/>
            <person name="Renuse S."/>
            <person name="Holt D."/>
            <person name="Pandey A."/>
            <person name="Papenfuss A.T."/>
            <person name="Fischer K."/>
        </authorList>
    </citation>
    <scope>NUCLEOTIDE SEQUENCE [LARGE SCALE GENOMIC DNA]</scope>
</reference>
<dbReference type="Pfam" id="PF02141">
    <property type="entry name" value="DENN"/>
    <property type="match status" value="1"/>
</dbReference>
<dbReference type="PANTHER" id="PTHR13008:SF7">
    <property type="entry name" value="MAP KINASE-ACTIVATING DEATH DOMAIN PROTEIN"/>
    <property type="match status" value="1"/>
</dbReference>
<keyword evidence="8" id="KW-0053">Apoptosis</keyword>
<feature type="region of interest" description="Disordered" evidence="10">
    <location>
        <begin position="593"/>
        <end position="625"/>
    </location>
</feature>
<dbReference type="SMART" id="SM00799">
    <property type="entry name" value="DENN"/>
    <property type="match status" value="1"/>
</dbReference>
<evidence type="ECO:0000256" key="6">
    <source>
        <dbReference type="ARBA" id="ARBA00022490"/>
    </source>
</evidence>
<dbReference type="InterPro" id="IPR001194">
    <property type="entry name" value="cDENN_dom"/>
</dbReference>
<dbReference type="GO" id="GO:0016301">
    <property type="term" value="F:kinase activity"/>
    <property type="evidence" value="ECO:0007669"/>
    <property type="project" value="UniProtKB-KW"/>
</dbReference>
<keyword evidence="9" id="KW-0472">Membrane</keyword>
<dbReference type="OrthoDB" id="6282239at2759"/>
<dbReference type="GO" id="GO:0005829">
    <property type="term" value="C:cytosol"/>
    <property type="evidence" value="ECO:0007669"/>
    <property type="project" value="TreeGrafter"/>
</dbReference>
<proteinExistence type="inferred from homology"/>
<reference evidence="13" key="3">
    <citation type="submission" date="2022-06" db="UniProtKB">
        <authorList>
            <consortium name="EnsemblMetazoa"/>
        </authorList>
    </citation>
    <scope>IDENTIFICATION</scope>
</reference>
<dbReference type="SMART" id="SM00801">
    <property type="entry name" value="dDENN"/>
    <property type="match status" value="1"/>
</dbReference>
<evidence type="ECO:0000256" key="3">
    <source>
        <dbReference type="ARBA" id="ARBA00005978"/>
    </source>
</evidence>
<dbReference type="GO" id="GO:0042981">
    <property type="term" value="P:regulation of apoptotic process"/>
    <property type="evidence" value="ECO:0007669"/>
    <property type="project" value="TreeGrafter"/>
</dbReference>
<dbReference type="InterPro" id="IPR037516">
    <property type="entry name" value="Tripartite_DENN"/>
</dbReference>
<keyword evidence="14" id="KW-1185">Reference proteome</keyword>
<evidence type="ECO:0000313" key="13">
    <source>
        <dbReference type="EnsemblMetazoa" id="KAF7493407.1"/>
    </source>
</evidence>
<sequence>MTDSVKKYFSPRLLDYIVIVGTRAPSINQSIQMPQLLRRYPPEDHKDFPLSPDVVFFCQPEGCITTDVRRLSQRDTNSFVFALTEKDTSRVRYGVCINFYRHIELKTPKCSKSYEEETATTTTTTTTAINNDIDDKLIDFTANPKDDALLNRNKSHHRRHISKKCLSLVSLCIISHHPFFSTFRECLIVLKQMILIFSEKNRDKKHHGRDLIWSLLTTKFTSDFTKMIPEQIIEDVREIETWCLRLLSAPVPVPGKTKVELEILDTKIKPALVFALPDHTRFSLVDFPLHLPLELLGVETCIKVMTMIMMEHKIVIQSRDYNALSMSVMAFVTIIYPFEYMFPVIPLLPTCMNSAEQLLLAPTPYIIGVPSSFLFYKKNFKLPDDVWLVDLDSNKIIKPTGIDELPQLPEPEGSTLKNHFKQVLASMSIQNPAAQSLSNTDITKTNVLSSDPNSKLPFDPLNYGNDIDLVDIAARIAMIKFFNSNGLLLNFSEFTRIIRLFPRPVVAFQTNSFLHSRPKSSVFLTKFVQTQAVEFFAEWSLCPDNVAFIRVQNGVYDPSIIGDKPKWYSHQLDTIHFRVWSSGTRLEQFFANADQEDLTDSDDDDDDDNNGENDDSEDDISTSSSLSSLNEFVQEMCDANKINSVYLTSLRDQTNSSFTLCDLKTVFHPPDSLQYITSSNTGNDSEQKTSPKLSKASSDTSDSESSSSVRSDSDSDDVSQHEFKTTSIYEKSNIELPDMSQIQPEKIVKRMSESDNDVSQNSASKTLDHIQSGLVHTSDSSNANLSSSNSVDKSSETSTPTLIKTMSISSVFSRSQSQHRDSFSAGSSGASFFDRITNEAKDMAREAKAVAKEVVSKPSAQAGRKKFLAKLQDLSDPMKNSAREFWRSSRDEDSSNNILPASAVSKIGSMPNDFNGLADKTAGMISGFFSKSNLAKVTQKTQPFGPFPIGKKGLVEKSNLIKHSSNQNQLVEQKTQSHSDNQSFLKESINAVIDGEGIGWLKLSRLKKLMEDEQYRSSVLQHLNKILPRKISPDDHIEDLQISKNTWKGLLKILKAMIYGLEQNYFHHGSSNGMASAFGILEIAHTHYWIKEMSSEDKISMTATPASGSPSLTPYDSTENLASIAINNQGKKNSMTETETRFEKAQPPTKAEILNEDKKNSLLMGQLVSFESELSDVSPSQIASDTASLTVIPNFGSKLPLGHSIRSTCSDSEIEGLQGGRQTRTPSVWSSKSSISAGFRYHGGALVGSIPMEVQRFYLFEGISGNNRSNLWDQMQFWEDIFLDAVSQERDLIGMDQGPGEMMDRYRNLVEIDKKRLEHEEDRLLATFLYNMAAFMIMVNVDRTEIKRKCRRLLGKCHIGLVYSAEINEVLDQIDFLHGNDIDLKPLSTRQIHQQTFTVHMGTDNEGDMMFMEVRDDGLILRSINGIIIERWWYERLVNMTYSPKNKVLCLWRRNGAHTQLHKYYTKKCKDLYYCIKDSMERAVQSGTGTLPGTELGGEFPVQDMKSGEGGLLQVCMEGVGMLFANSQFFIRLENIRKCFTMKGGIFVIEEFNPKSRQIILRRYRSQMADQICYSVLCVFSYIAAGLEQHKRRHQFQNVTKSNRGTVLNPKVSSSSTSSSLLPTVSNIEINPRFRSQQQQQRQQ</sequence>
<evidence type="ECO:0000259" key="11">
    <source>
        <dbReference type="PROSITE" id="PS50211"/>
    </source>
</evidence>
<evidence type="ECO:0000256" key="10">
    <source>
        <dbReference type="SAM" id="MobiDB-lite"/>
    </source>
</evidence>
<dbReference type="GO" id="GO:0005886">
    <property type="term" value="C:plasma membrane"/>
    <property type="evidence" value="ECO:0007669"/>
    <property type="project" value="UniProtKB-SubCell"/>
</dbReference>
<dbReference type="InterPro" id="IPR039980">
    <property type="entry name" value="MADD"/>
</dbReference>
<feature type="compositionally biased region" description="Polar residues" evidence="10">
    <location>
        <begin position="675"/>
        <end position="696"/>
    </location>
</feature>
<keyword evidence="6" id="KW-0963">Cytoplasm</keyword>
<keyword evidence="12" id="KW-0418">Kinase</keyword>
<dbReference type="Pfam" id="PF25328">
    <property type="entry name" value="PH_MADD"/>
    <property type="match status" value="1"/>
</dbReference>
<dbReference type="PANTHER" id="PTHR13008">
    <property type="entry name" value="MAP-KINASE ACTIVATING DEATH DOMAIN PROTEIN MADD /DENN/AEX-3 C.ELEGANS"/>
    <property type="match status" value="1"/>
</dbReference>
<dbReference type="SMART" id="SM00800">
    <property type="entry name" value="uDENN"/>
    <property type="match status" value="1"/>
</dbReference>
<feature type="compositionally biased region" description="Low complexity" evidence="10">
    <location>
        <begin position="778"/>
        <end position="798"/>
    </location>
</feature>
<evidence type="ECO:0000256" key="7">
    <source>
        <dbReference type="ARBA" id="ARBA00022658"/>
    </source>
</evidence>
<dbReference type="Pfam" id="PF03456">
    <property type="entry name" value="uDENN"/>
    <property type="match status" value="1"/>
</dbReference>
<dbReference type="InterPro" id="IPR043153">
    <property type="entry name" value="DENN_C"/>
</dbReference>
<keyword evidence="5" id="KW-1003">Cell membrane</keyword>
<evidence type="ECO:0000256" key="4">
    <source>
        <dbReference type="ARBA" id="ARBA00017868"/>
    </source>
</evidence>
<dbReference type="PROSITE" id="PS50211">
    <property type="entry name" value="DENN"/>
    <property type="match status" value="1"/>
</dbReference>
<organism evidence="12">
    <name type="scientific">Sarcoptes scabiei</name>
    <name type="common">Itch mite</name>
    <name type="synonym">Acarus scabiei</name>
    <dbReference type="NCBI Taxonomy" id="52283"/>
    <lineage>
        <taxon>Eukaryota</taxon>
        <taxon>Metazoa</taxon>
        <taxon>Ecdysozoa</taxon>
        <taxon>Arthropoda</taxon>
        <taxon>Chelicerata</taxon>
        <taxon>Arachnida</taxon>
        <taxon>Acari</taxon>
        <taxon>Acariformes</taxon>
        <taxon>Sarcoptiformes</taxon>
        <taxon>Astigmata</taxon>
        <taxon>Psoroptidia</taxon>
        <taxon>Sarcoptoidea</taxon>
        <taxon>Sarcoptidae</taxon>
        <taxon>Sarcoptinae</taxon>
        <taxon>Sarcoptes</taxon>
    </lineage>
</organism>
<feature type="domain" description="UDENN" evidence="11">
    <location>
        <begin position="16"/>
        <end position="547"/>
    </location>
</feature>
<dbReference type="Gene3D" id="3.30.450.200">
    <property type="match status" value="1"/>
</dbReference>
<dbReference type="GO" id="GO:0032483">
    <property type="term" value="P:regulation of Rab protein signal transduction"/>
    <property type="evidence" value="ECO:0007669"/>
    <property type="project" value="TreeGrafter"/>
</dbReference>
<dbReference type="InterPro" id="IPR005113">
    <property type="entry name" value="uDENN_dom"/>
</dbReference>
<dbReference type="GO" id="GO:0006915">
    <property type="term" value="P:apoptotic process"/>
    <property type="evidence" value="ECO:0007669"/>
    <property type="project" value="UniProtKB-KW"/>
</dbReference>
<keyword evidence="12" id="KW-0808">Transferase</keyword>
<gene>
    <name evidence="12" type="ORF">SSS_2891</name>
</gene>
<reference evidence="12" key="2">
    <citation type="submission" date="2020-01" db="EMBL/GenBank/DDBJ databases">
        <authorList>
            <person name="Korhonen P.K.K."/>
            <person name="Guangxu M.G."/>
            <person name="Wang T.W."/>
            <person name="Stroehlein A.J.S."/>
            <person name="Young N.D."/>
            <person name="Ang C.-S.A."/>
            <person name="Fernando D.W.F."/>
            <person name="Lu H.L."/>
            <person name="Taylor S.T."/>
            <person name="Ehtesham M.E.M."/>
            <person name="Najaraj S.H.N."/>
            <person name="Harsha G.H.G."/>
            <person name="Madugundu A.M."/>
            <person name="Renuse S.R."/>
            <person name="Holt D.H."/>
            <person name="Pandey A.P."/>
            <person name="Papenfuss A.P."/>
            <person name="Gasser R.B.G."/>
            <person name="Fischer K.F."/>
        </authorList>
    </citation>
    <scope>NUCLEOTIDE SEQUENCE</scope>
    <source>
        <strain evidence="12">SSS_KF_BRIS2020</strain>
    </source>
</reference>
<evidence type="ECO:0000313" key="12">
    <source>
        <dbReference type="EMBL" id="KAF7493407.1"/>
    </source>
</evidence>
<dbReference type="FunFam" id="3.40.50.11500:FF:000002">
    <property type="entry name" value="MAP kinase-activating death domain protein-like Protein"/>
    <property type="match status" value="1"/>
</dbReference>
<dbReference type="GO" id="GO:0005085">
    <property type="term" value="F:guanyl-nucleotide exchange factor activity"/>
    <property type="evidence" value="ECO:0007669"/>
    <property type="project" value="UniProtKB-KW"/>
</dbReference>
<dbReference type="InterPro" id="IPR057469">
    <property type="entry name" value="PH_MADD"/>
</dbReference>
<dbReference type="EMBL" id="WVUK01000056">
    <property type="protein sequence ID" value="KAF7493407.1"/>
    <property type="molecule type" value="Genomic_DNA"/>
</dbReference>
<comment type="subcellular location">
    <subcellularLocation>
        <location evidence="1">Cell membrane</location>
    </subcellularLocation>
    <subcellularLocation>
        <location evidence="2">Cytoplasm</location>
    </subcellularLocation>
</comment>
<keyword evidence="7" id="KW-0344">Guanine-nucleotide releasing factor</keyword>
<dbReference type="Gene3D" id="3.40.50.11500">
    <property type="match status" value="1"/>
</dbReference>
<dbReference type="InterPro" id="IPR005112">
    <property type="entry name" value="dDENN_dom"/>
</dbReference>
<comment type="similarity">
    <text evidence="3">Belongs to the MADD family.</text>
</comment>
<evidence type="ECO:0000256" key="2">
    <source>
        <dbReference type="ARBA" id="ARBA00004496"/>
    </source>
</evidence>
<dbReference type="InterPro" id="IPR056574">
    <property type="entry name" value="Death_MADD"/>
</dbReference>
<feature type="compositionally biased region" description="Low complexity" evidence="10">
    <location>
        <begin position="697"/>
        <end position="710"/>
    </location>
</feature>